<evidence type="ECO:0000313" key="6">
    <source>
        <dbReference type="EMBL" id="EGK71209.1"/>
    </source>
</evidence>
<evidence type="ECO:0000256" key="1">
    <source>
        <dbReference type="ARBA" id="ARBA00022714"/>
    </source>
</evidence>
<reference evidence="6 7" key="1">
    <citation type="journal article" date="2011" name="J. Bacteriol.">
        <title>Genome sequence of Methyloversatilis universalis FAM5T, a methylotrophic representative of the order Rhodocyclales.</title>
        <authorList>
            <person name="Kittichotirat W."/>
            <person name="Good N.M."/>
            <person name="Hall R."/>
            <person name="Bringel F."/>
            <person name="Lajus A."/>
            <person name="Medigue C."/>
            <person name="Smalley N.E."/>
            <person name="Beck D."/>
            <person name="Bumgarner R."/>
            <person name="Vuilleumier S."/>
            <person name="Kalyuzhnaya M.G."/>
        </authorList>
    </citation>
    <scope>NUCLEOTIDE SEQUENCE [LARGE SCALE GENOMIC DNA]</scope>
    <source>
        <strain evidence="7">ATCC BAA-1314 / JCM 13912 / FAM5</strain>
    </source>
</reference>
<keyword evidence="1" id="KW-0001">2Fe-2S</keyword>
<dbReference type="OrthoDB" id="9767869at2"/>
<dbReference type="InterPro" id="IPR017941">
    <property type="entry name" value="Rieske_2Fe-2S"/>
</dbReference>
<accession>F5RE78</accession>
<evidence type="ECO:0000313" key="7">
    <source>
        <dbReference type="Proteomes" id="UP000005019"/>
    </source>
</evidence>
<keyword evidence="3" id="KW-0408">Iron</keyword>
<organism evidence="6 7">
    <name type="scientific">Methyloversatilis universalis (strain ATCC BAA-1314 / DSM 25237 / JCM 13912 / CCUG 52030 / FAM5)</name>
    <dbReference type="NCBI Taxonomy" id="1000565"/>
    <lineage>
        <taxon>Bacteria</taxon>
        <taxon>Pseudomonadati</taxon>
        <taxon>Pseudomonadota</taxon>
        <taxon>Betaproteobacteria</taxon>
        <taxon>Nitrosomonadales</taxon>
        <taxon>Sterolibacteriaceae</taxon>
        <taxon>Methyloversatilis</taxon>
    </lineage>
</organism>
<dbReference type="EMBL" id="AFHG01000052">
    <property type="protein sequence ID" value="EGK71209.1"/>
    <property type="molecule type" value="Genomic_DNA"/>
</dbReference>
<dbReference type="Proteomes" id="UP000005019">
    <property type="component" value="Unassembled WGS sequence"/>
</dbReference>
<keyword evidence="7" id="KW-1185">Reference proteome</keyword>
<dbReference type="eggNOG" id="COG0723">
    <property type="taxonomic scope" value="Bacteria"/>
</dbReference>
<dbReference type="GO" id="GO:0051537">
    <property type="term" value="F:2 iron, 2 sulfur cluster binding"/>
    <property type="evidence" value="ECO:0007669"/>
    <property type="project" value="UniProtKB-KW"/>
</dbReference>
<evidence type="ECO:0000256" key="3">
    <source>
        <dbReference type="ARBA" id="ARBA00023004"/>
    </source>
</evidence>
<keyword evidence="2" id="KW-0479">Metal-binding</keyword>
<proteinExistence type="predicted"/>
<comment type="caution">
    <text evidence="6">The sequence shown here is derived from an EMBL/GenBank/DDBJ whole genome shotgun (WGS) entry which is preliminary data.</text>
</comment>
<dbReference type="RefSeq" id="WP_008062317.1">
    <property type="nucleotide sequence ID" value="NZ_AFHG01000052.1"/>
</dbReference>
<dbReference type="GO" id="GO:0046872">
    <property type="term" value="F:metal ion binding"/>
    <property type="evidence" value="ECO:0007669"/>
    <property type="project" value="UniProtKB-KW"/>
</dbReference>
<dbReference type="SUPFAM" id="SSF50022">
    <property type="entry name" value="ISP domain"/>
    <property type="match status" value="1"/>
</dbReference>
<dbReference type="STRING" id="1000565.METUNv1_02596"/>
<dbReference type="Gene3D" id="2.102.10.10">
    <property type="entry name" value="Rieske [2Fe-2S] iron-sulphur domain"/>
    <property type="match status" value="1"/>
</dbReference>
<evidence type="ECO:0000256" key="4">
    <source>
        <dbReference type="ARBA" id="ARBA00023014"/>
    </source>
</evidence>
<protein>
    <recommendedName>
        <fullName evidence="5">Rieske domain-containing protein</fullName>
    </recommendedName>
</protein>
<evidence type="ECO:0000256" key="2">
    <source>
        <dbReference type="ARBA" id="ARBA00022723"/>
    </source>
</evidence>
<keyword evidence="4" id="KW-0411">Iron-sulfur</keyword>
<gene>
    <name evidence="6" type="ORF">METUNv1_02596</name>
</gene>
<feature type="domain" description="Rieske" evidence="5">
    <location>
        <begin position="53"/>
        <end position="163"/>
    </location>
</feature>
<dbReference type="PROSITE" id="PS51296">
    <property type="entry name" value="RIESKE"/>
    <property type="match status" value="1"/>
</dbReference>
<dbReference type="InterPro" id="IPR036922">
    <property type="entry name" value="Rieske_2Fe-2S_sf"/>
</dbReference>
<sequence length="217" mass="24138">MAGLHWPAEAGTARRFPRSVLTDEHGRPLKASTLQVGRNYVFPWPYPATPCFLLDLGRKIEGRNDLRTADGQRYDWPGGVGPRQSVVAYSAICSHKLTHPTRDISFIAYREQATPHSRHARVIHCCSEHSQFDPAAGARVLDGPAPQPLATILLDYDARRDELSAVGTLGGDQFDRFFESFGFRLALEHGGERAARPVGPTTRVLGMDQFCRQQVRC</sequence>
<name>F5RE78_METUF</name>
<dbReference type="AlphaFoldDB" id="F5RE78"/>
<evidence type="ECO:0000259" key="5">
    <source>
        <dbReference type="PROSITE" id="PS51296"/>
    </source>
</evidence>